<comment type="pathway">
    <text evidence="1">Amino-acid biosynthesis; L-histidine biosynthesis; L-histidine from 5-phospho-alpha-D-ribose 1-diphosphate: step 5/9.</text>
</comment>
<evidence type="ECO:0000256" key="1">
    <source>
        <dbReference type="ARBA" id="ARBA00005091"/>
    </source>
</evidence>
<feature type="active site" description="Nucleophile" evidence="10">
    <location>
        <position position="79"/>
    </location>
</feature>
<keyword evidence="3" id="KW-0028">Amino-acid biosynthesis</keyword>
<dbReference type="Pfam" id="PF00117">
    <property type="entry name" value="GATase"/>
    <property type="match status" value="1"/>
</dbReference>
<dbReference type="PROSITE" id="PS51273">
    <property type="entry name" value="GATASE_TYPE_1"/>
    <property type="match status" value="1"/>
</dbReference>
<evidence type="ECO:0000256" key="7">
    <source>
        <dbReference type="ARBA" id="ARBA00023239"/>
    </source>
</evidence>
<dbReference type="Gene3D" id="3.40.50.880">
    <property type="match status" value="1"/>
</dbReference>
<evidence type="ECO:0000256" key="2">
    <source>
        <dbReference type="ARBA" id="ARBA00011152"/>
    </source>
</evidence>
<keyword evidence="4" id="KW-0378">Hydrolase</keyword>
<evidence type="ECO:0000256" key="9">
    <source>
        <dbReference type="ARBA" id="ARBA00049534"/>
    </source>
</evidence>
<proteinExistence type="predicted"/>
<dbReference type="PIRSF" id="PIRSF000495">
    <property type="entry name" value="Amidotransf_hisH"/>
    <property type="match status" value="1"/>
</dbReference>
<accession>A0A974X8S1</accession>
<evidence type="ECO:0000256" key="5">
    <source>
        <dbReference type="ARBA" id="ARBA00022962"/>
    </source>
</evidence>
<feature type="domain" description="Glutamine amidotransferase" evidence="11">
    <location>
        <begin position="11"/>
        <end position="194"/>
    </location>
</feature>
<reference evidence="12" key="2">
    <citation type="submission" date="2021-03" db="EMBL/GenBank/DDBJ databases">
        <title>Alternative transmission patterns in independently acquired nutritional co-symbionts of Dictyopharidae planthoppers.</title>
        <authorList>
            <person name="Michalik A."/>
            <person name="Lukasik P."/>
        </authorList>
    </citation>
    <scope>NUCLEOTIDE SEQUENCE</scope>
    <source>
        <strain evidence="12">DICMUL</strain>
    </source>
</reference>
<dbReference type="GO" id="GO:0000107">
    <property type="term" value="F:imidazoleglycerol-phosphate synthase activity"/>
    <property type="evidence" value="ECO:0007669"/>
    <property type="project" value="TreeGrafter"/>
</dbReference>
<evidence type="ECO:0000256" key="6">
    <source>
        <dbReference type="ARBA" id="ARBA00023102"/>
    </source>
</evidence>
<feature type="active site" evidence="10">
    <location>
        <position position="177"/>
    </location>
</feature>
<dbReference type="PANTHER" id="PTHR42701:SF1">
    <property type="entry name" value="IMIDAZOLE GLYCEROL PHOSPHATE SYNTHASE SUBUNIT HISH"/>
    <property type="match status" value="1"/>
</dbReference>
<evidence type="ECO:0000313" key="12">
    <source>
        <dbReference type="EMBL" id="QSW37768.1"/>
    </source>
</evidence>
<dbReference type="GO" id="GO:0004359">
    <property type="term" value="F:glutaminase activity"/>
    <property type="evidence" value="ECO:0007669"/>
    <property type="project" value="UniProtKB-EC"/>
</dbReference>
<evidence type="ECO:0000256" key="3">
    <source>
        <dbReference type="ARBA" id="ARBA00022605"/>
    </source>
</evidence>
<dbReference type="EMBL" id="CP071410">
    <property type="protein sequence ID" value="QSW37768.1"/>
    <property type="molecule type" value="Genomic_DNA"/>
</dbReference>
<evidence type="ECO:0000256" key="8">
    <source>
        <dbReference type="ARBA" id="ARBA00047838"/>
    </source>
</evidence>
<dbReference type="GO" id="GO:0000105">
    <property type="term" value="P:L-histidine biosynthetic process"/>
    <property type="evidence" value="ECO:0007669"/>
    <property type="project" value="UniProtKB-KW"/>
</dbReference>
<dbReference type="InterPro" id="IPR029062">
    <property type="entry name" value="Class_I_gatase-like"/>
</dbReference>
<dbReference type="NCBIfam" id="TIGR01855">
    <property type="entry name" value="IMP_synth_hisH"/>
    <property type="match status" value="1"/>
</dbReference>
<gene>
    <name evidence="12" type="primary">hisH</name>
    <name evidence="12" type="ORF">JSR02_00405</name>
</gene>
<dbReference type="InterPro" id="IPR010139">
    <property type="entry name" value="Imidazole-glycPsynth_HisH"/>
</dbReference>
<keyword evidence="5" id="KW-0315">Glutamine amidotransferase</keyword>
<comment type="catalytic activity">
    <reaction evidence="9">
        <text>L-glutamine + H2O = L-glutamate + NH4(+)</text>
        <dbReference type="Rhea" id="RHEA:15889"/>
        <dbReference type="ChEBI" id="CHEBI:15377"/>
        <dbReference type="ChEBI" id="CHEBI:28938"/>
        <dbReference type="ChEBI" id="CHEBI:29985"/>
        <dbReference type="ChEBI" id="CHEBI:58359"/>
        <dbReference type="EC" id="3.5.1.2"/>
    </reaction>
</comment>
<dbReference type="GO" id="GO:0016829">
    <property type="term" value="F:lyase activity"/>
    <property type="evidence" value="ECO:0007669"/>
    <property type="project" value="UniProtKB-KW"/>
</dbReference>
<dbReference type="Proteomes" id="UP000663602">
    <property type="component" value="Chromosome"/>
</dbReference>
<evidence type="ECO:0000256" key="4">
    <source>
        <dbReference type="ARBA" id="ARBA00022801"/>
    </source>
</evidence>
<comment type="catalytic activity">
    <reaction evidence="8">
        <text>5-[(5-phospho-1-deoxy-D-ribulos-1-ylimino)methylamino]-1-(5-phospho-beta-D-ribosyl)imidazole-4-carboxamide + L-glutamine = D-erythro-1-(imidazol-4-yl)glycerol 3-phosphate + 5-amino-1-(5-phospho-beta-D-ribosyl)imidazole-4-carboxamide + L-glutamate + H(+)</text>
        <dbReference type="Rhea" id="RHEA:24793"/>
        <dbReference type="ChEBI" id="CHEBI:15378"/>
        <dbReference type="ChEBI" id="CHEBI:29985"/>
        <dbReference type="ChEBI" id="CHEBI:58278"/>
        <dbReference type="ChEBI" id="CHEBI:58359"/>
        <dbReference type="ChEBI" id="CHEBI:58475"/>
        <dbReference type="ChEBI" id="CHEBI:58525"/>
        <dbReference type="EC" id="4.3.2.10"/>
    </reaction>
</comment>
<dbReference type="AlphaFoldDB" id="A0A974X8S1"/>
<name>A0A974X8S1_9PROT</name>
<keyword evidence="7" id="KW-0456">Lyase</keyword>
<protein>
    <submittedName>
        <fullName evidence="12">Imidazole glycerol phosphate synthase subunit HisH</fullName>
    </submittedName>
</protein>
<comment type="subunit">
    <text evidence="2">Heterodimer of HisH and HisF.</text>
</comment>
<keyword evidence="6" id="KW-0368">Histidine biosynthesis</keyword>
<dbReference type="InterPro" id="IPR017926">
    <property type="entry name" value="GATASE"/>
</dbReference>
<organism evidence="12 13">
    <name type="scientific">Candidatus Vidania fulgoroideorum</name>
    <dbReference type="NCBI Taxonomy" id="881286"/>
    <lineage>
        <taxon>Bacteria</taxon>
        <taxon>Pseudomonadati</taxon>
        <taxon>Pseudomonadota</taxon>
        <taxon>Betaproteobacteria</taxon>
        <taxon>Candidatus Vidania</taxon>
    </lineage>
</organism>
<evidence type="ECO:0000313" key="13">
    <source>
        <dbReference type="Proteomes" id="UP000663602"/>
    </source>
</evidence>
<dbReference type="PANTHER" id="PTHR42701">
    <property type="entry name" value="IMIDAZOLE GLYCEROL PHOSPHATE SYNTHASE SUBUNIT HISH"/>
    <property type="match status" value="1"/>
</dbReference>
<reference evidence="12" key="1">
    <citation type="submission" date="2021-02" db="EMBL/GenBank/DDBJ databases">
        <authorList>
            <person name="Franco D."/>
        </authorList>
    </citation>
    <scope>NUCLEOTIDE SEQUENCE</scope>
    <source>
        <strain evidence="12">DICMUL</strain>
    </source>
</reference>
<dbReference type="SUPFAM" id="SSF52317">
    <property type="entry name" value="Class I glutamine amidotransferase-like"/>
    <property type="match status" value="1"/>
</dbReference>
<feature type="active site" evidence="10">
    <location>
        <position position="179"/>
    </location>
</feature>
<evidence type="ECO:0000259" key="11">
    <source>
        <dbReference type="Pfam" id="PF00117"/>
    </source>
</evidence>
<evidence type="ECO:0000256" key="10">
    <source>
        <dbReference type="PIRSR" id="PIRSR000495-1"/>
    </source>
</evidence>
<sequence>MIKVGIINLGYGNLTSIAYAIKKAGISNPKLINNNSKIKNFNRLIIPGHGNITTIKTKISHIELLNKIKITNIPTLGICLGMQLLHCFNKEDNIHGIGIIKHNIKKLETNTIYRIPNIGWEKIKILKNNKYINTPKYFYFSHTYYANINNYTVATTFHMRPISAIIVKNNFTGTQFHPEKSGHNGIKFLKKFLFQQCN</sequence>